<gene>
    <name evidence="9" type="ORF">GCM10008111_16670</name>
</gene>
<dbReference type="RefSeq" id="WP_189482429.1">
    <property type="nucleotide sequence ID" value="NZ_BMYR01000006.1"/>
</dbReference>
<evidence type="ECO:0000313" key="9">
    <source>
        <dbReference type="EMBL" id="GGW61180.1"/>
    </source>
</evidence>
<dbReference type="Proteomes" id="UP000634667">
    <property type="component" value="Unassembled WGS sequence"/>
</dbReference>
<accession>A0ABQ2WMP4</accession>
<sequence>MQQQVINVDNIRLETAAGLRVEILPFGATIKSIHVKNQLVTLEYPQAETFLSNPYYFGSTIGRYANRIAAGQFSLGEQLITLAIGDAPHALHGGEIGLSHRAWQCIAVEADHCQLYYHSPDGENGFPGALDIFLTVRVSGLAVELEYQARADRDTVISLTNHCYFNLNGDRQDATAHELSIAASHFLPCTASGIPTGEIRSVAGSVFDFQTATAICDRITQDDATLQAVNGFDHYYVFAADRDLSLPVAELTSRQSGLKLQLFTTQPGVQFYAGNFLSAPFQARSGICLEAQHWPDAPNQPHFPSAVIHAGETYRQRICYEFSYMENNPIKD</sequence>
<dbReference type="PANTHER" id="PTHR10091:SF0">
    <property type="entry name" value="GALACTOSE MUTAROTASE"/>
    <property type="match status" value="1"/>
</dbReference>
<dbReference type="InterPro" id="IPR018052">
    <property type="entry name" value="Ald1_epimerase_CS"/>
</dbReference>
<evidence type="ECO:0000256" key="4">
    <source>
        <dbReference type="ARBA" id="ARBA00013185"/>
    </source>
</evidence>
<comment type="pathway">
    <text evidence="2 8">Carbohydrate metabolism; hexose metabolism.</text>
</comment>
<keyword evidence="10" id="KW-1185">Reference proteome</keyword>
<dbReference type="InterPro" id="IPR014718">
    <property type="entry name" value="GH-type_carb-bd"/>
</dbReference>
<keyword evidence="7 8" id="KW-0119">Carbohydrate metabolism</keyword>
<dbReference type="PROSITE" id="PS00545">
    <property type="entry name" value="ALDOSE_1_EPIMERASE"/>
    <property type="match status" value="1"/>
</dbReference>
<dbReference type="EMBL" id="BMYR01000006">
    <property type="protein sequence ID" value="GGW61180.1"/>
    <property type="molecule type" value="Genomic_DNA"/>
</dbReference>
<dbReference type="EC" id="5.1.3.3" evidence="4 8"/>
<reference evidence="10" key="1">
    <citation type="journal article" date="2019" name="Int. J. Syst. Evol. Microbiol.">
        <title>The Global Catalogue of Microorganisms (GCM) 10K type strain sequencing project: providing services to taxonomists for standard genome sequencing and annotation.</title>
        <authorList>
            <consortium name="The Broad Institute Genomics Platform"/>
            <consortium name="The Broad Institute Genome Sequencing Center for Infectious Disease"/>
            <person name="Wu L."/>
            <person name="Ma J."/>
        </authorList>
    </citation>
    <scope>NUCLEOTIDE SEQUENCE [LARGE SCALE GENOMIC DNA]</scope>
    <source>
        <strain evidence="10">KCTC 23723</strain>
    </source>
</reference>
<dbReference type="InterPro" id="IPR015443">
    <property type="entry name" value="Aldose_1-epimerase"/>
</dbReference>
<name>A0ABQ2WMP4_9ALTE</name>
<dbReference type="InterPro" id="IPR047215">
    <property type="entry name" value="Galactose_mutarotase-like"/>
</dbReference>
<evidence type="ECO:0000313" key="10">
    <source>
        <dbReference type="Proteomes" id="UP000634667"/>
    </source>
</evidence>
<evidence type="ECO:0000256" key="7">
    <source>
        <dbReference type="ARBA" id="ARBA00023277"/>
    </source>
</evidence>
<evidence type="ECO:0000256" key="6">
    <source>
        <dbReference type="ARBA" id="ARBA00023235"/>
    </source>
</evidence>
<evidence type="ECO:0000256" key="2">
    <source>
        <dbReference type="ARBA" id="ARBA00005028"/>
    </source>
</evidence>
<dbReference type="PANTHER" id="PTHR10091">
    <property type="entry name" value="ALDOSE-1-EPIMERASE"/>
    <property type="match status" value="1"/>
</dbReference>
<dbReference type="CDD" id="cd09019">
    <property type="entry name" value="galactose_mutarotase_like"/>
    <property type="match status" value="1"/>
</dbReference>
<comment type="caution">
    <text evidence="9">The sequence shown here is derived from an EMBL/GenBank/DDBJ whole genome shotgun (WGS) entry which is preliminary data.</text>
</comment>
<evidence type="ECO:0000256" key="8">
    <source>
        <dbReference type="PIRNR" id="PIRNR005096"/>
    </source>
</evidence>
<dbReference type="InterPro" id="IPR011013">
    <property type="entry name" value="Gal_mutarotase_sf_dom"/>
</dbReference>
<dbReference type="Pfam" id="PF01263">
    <property type="entry name" value="Aldose_epim"/>
    <property type="match status" value="1"/>
</dbReference>
<keyword evidence="6 8" id="KW-0413">Isomerase</keyword>
<dbReference type="SUPFAM" id="SSF74650">
    <property type="entry name" value="Galactose mutarotase-like"/>
    <property type="match status" value="1"/>
</dbReference>
<comment type="catalytic activity">
    <reaction evidence="1 8">
        <text>alpha-D-glucose = beta-D-glucose</text>
        <dbReference type="Rhea" id="RHEA:10264"/>
        <dbReference type="ChEBI" id="CHEBI:15903"/>
        <dbReference type="ChEBI" id="CHEBI:17925"/>
        <dbReference type="EC" id="5.1.3.3"/>
    </reaction>
</comment>
<evidence type="ECO:0000256" key="5">
    <source>
        <dbReference type="ARBA" id="ARBA00014165"/>
    </source>
</evidence>
<dbReference type="NCBIfam" id="NF008277">
    <property type="entry name" value="PRK11055.1"/>
    <property type="match status" value="1"/>
</dbReference>
<dbReference type="Gene3D" id="2.70.98.10">
    <property type="match status" value="1"/>
</dbReference>
<evidence type="ECO:0000256" key="1">
    <source>
        <dbReference type="ARBA" id="ARBA00001614"/>
    </source>
</evidence>
<comment type="similarity">
    <text evidence="3 8">Belongs to the aldose epimerase family.</text>
</comment>
<proteinExistence type="inferred from homology"/>
<dbReference type="InterPro" id="IPR008183">
    <property type="entry name" value="Aldose_1/G6P_1-epimerase"/>
</dbReference>
<dbReference type="PIRSF" id="PIRSF005096">
    <property type="entry name" value="GALM"/>
    <property type="match status" value="1"/>
</dbReference>
<organism evidence="9 10">
    <name type="scientific">Alishewanella tabrizica</name>
    <dbReference type="NCBI Taxonomy" id="671278"/>
    <lineage>
        <taxon>Bacteria</taxon>
        <taxon>Pseudomonadati</taxon>
        <taxon>Pseudomonadota</taxon>
        <taxon>Gammaproteobacteria</taxon>
        <taxon>Alteromonadales</taxon>
        <taxon>Alteromonadaceae</taxon>
        <taxon>Alishewanella</taxon>
    </lineage>
</organism>
<protein>
    <recommendedName>
        <fullName evidence="5 8">Aldose 1-epimerase</fullName>
        <ecNumber evidence="4 8">5.1.3.3</ecNumber>
    </recommendedName>
</protein>
<evidence type="ECO:0000256" key="3">
    <source>
        <dbReference type="ARBA" id="ARBA00006206"/>
    </source>
</evidence>